<proteinExistence type="predicted"/>
<reference evidence="1 2" key="1">
    <citation type="journal article" date="2018" name="Front. Plant Sci.">
        <title>Red Clover (Trifolium pratense) and Zigzag Clover (T. medium) - A Picture of Genomic Similarities and Differences.</title>
        <authorList>
            <person name="Dluhosova J."/>
            <person name="Istvanek J."/>
            <person name="Nedelnik J."/>
            <person name="Repkova J."/>
        </authorList>
    </citation>
    <scope>NUCLEOTIDE SEQUENCE [LARGE SCALE GENOMIC DNA]</scope>
    <source>
        <strain evidence="2">cv. 10/8</strain>
        <tissue evidence="1">Leaf</tissue>
    </source>
</reference>
<comment type="caution">
    <text evidence="1">The sequence shown here is derived from an EMBL/GenBank/DDBJ whole genome shotgun (WGS) entry which is preliminary data.</text>
</comment>
<evidence type="ECO:0000313" key="1">
    <source>
        <dbReference type="EMBL" id="MCI36096.1"/>
    </source>
</evidence>
<protein>
    <submittedName>
        <fullName evidence="1">Uncharacterized protein</fullName>
    </submittedName>
</protein>
<dbReference type="AlphaFoldDB" id="A0A392RKQ6"/>
<keyword evidence="2" id="KW-1185">Reference proteome</keyword>
<organism evidence="1 2">
    <name type="scientific">Trifolium medium</name>
    <dbReference type="NCBI Taxonomy" id="97028"/>
    <lineage>
        <taxon>Eukaryota</taxon>
        <taxon>Viridiplantae</taxon>
        <taxon>Streptophyta</taxon>
        <taxon>Embryophyta</taxon>
        <taxon>Tracheophyta</taxon>
        <taxon>Spermatophyta</taxon>
        <taxon>Magnoliopsida</taxon>
        <taxon>eudicotyledons</taxon>
        <taxon>Gunneridae</taxon>
        <taxon>Pentapetalae</taxon>
        <taxon>rosids</taxon>
        <taxon>fabids</taxon>
        <taxon>Fabales</taxon>
        <taxon>Fabaceae</taxon>
        <taxon>Papilionoideae</taxon>
        <taxon>50 kb inversion clade</taxon>
        <taxon>NPAAA clade</taxon>
        <taxon>Hologalegina</taxon>
        <taxon>IRL clade</taxon>
        <taxon>Trifolieae</taxon>
        <taxon>Trifolium</taxon>
    </lineage>
</organism>
<accession>A0A392RKQ6</accession>
<feature type="non-terminal residue" evidence="1">
    <location>
        <position position="1"/>
    </location>
</feature>
<evidence type="ECO:0000313" key="2">
    <source>
        <dbReference type="Proteomes" id="UP000265520"/>
    </source>
</evidence>
<dbReference type="Proteomes" id="UP000265520">
    <property type="component" value="Unassembled WGS sequence"/>
</dbReference>
<dbReference type="EMBL" id="LXQA010230362">
    <property type="protein sequence ID" value="MCI36096.1"/>
    <property type="molecule type" value="Genomic_DNA"/>
</dbReference>
<name>A0A392RKQ6_9FABA</name>
<sequence>EELASLKVALADLPIQLLFRPFSYSPAFGWFFLHLARLVRCVLVQVNGFASDKPRQLKQDRFLVSMGG</sequence>